<sequence length="90" mass="10129">MVILTGKPALVSASSGRDPQGIISYVKGLYESKKLDKVIDPMMMKDITSAQKLKLEESIALALSCCKERDEDWPKMIQVAKELKRIQRSF</sequence>
<accession>A0A6D2JIY0</accession>
<name>A0A6D2JIY0_9BRAS</name>
<dbReference type="Gene3D" id="1.10.510.10">
    <property type="entry name" value="Transferase(Phosphotransferase) domain 1"/>
    <property type="match status" value="1"/>
</dbReference>
<evidence type="ECO:0008006" key="3">
    <source>
        <dbReference type="Google" id="ProtNLM"/>
    </source>
</evidence>
<dbReference type="Proteomes" id="UP000467841">
    <property type="component" value="Unassembled WGS sequence"/>
</dbReference>
<dbReference type="OrthoDB" id="75710at2759"/>
<gene>
    <name evidence="1" type="ORF">MERR_LOCUS26256</name>
</gene>
<reference evidence="1" key="1">
    <citation type="submission" date="2020-01" db="EMBL/GenBank/DDBJ databases">
        <authorList>
            <person name="Mishra B."/>
        </authorList>
    </citation>
    <scope>NUCLEOTIDE SEQUENCE [LARGE SCALE GENOMIC DNA]</scope>
</reference>
<keyword evidence="2" id="KW-1185">Reference proteome</keyword>
<protein>
    <recommendedName>
        <fullName evidence="3">Serine-threonine/tyrosine-protein kinase catalytic domain-containing protein</fullName>
    </recommendedName>
</protein>
<evidence type="ECO:0000313" key="1">
    <source>
        <dbReference type="EMBL" id="CAA7039021.1"/>
    </source>
</evidence>
<organism evidence="1 2">
    <name type="scientific">Microthlaspi erraticum</name>
    <dbReference type="NCBI Taxonomy" id="1685480"/>
    <lineage>
        <taxon>Eukaryota</taxon>
        <taxon>Viridiplantae</taxon>
        <taxon>Streptophyta</taxon>
        <taxon>Embryophyta</taxon>
        <taxon>Tracheophyta</taxon>
        <taxon>Spermatophyta</taxon>
        <taxon>Magnoliopsida</taxon>
        <taxon>eudicotyledons</taxon>
        <taxon>Gunneridae</taxon>
        <taxon>Pentapetalae</taxon>
        <taxon>rosids</taxon>
        <taxon>malvids</taxon>
        <taxon>Brassicales</taxon>
        <taxon>Brassicaceae</taxon>
        <taxon>Coluteocarpeae</taxon>
        <taxon>Microthlaspi</taxon>
    </lineage>
</organism>
<dbReference type="EMBL" id="CACVBM020001204">
    <property type="protein sequence ID" value="CAA7039021.1"/>
    <property type="molecule type" value="Genomic_DNA"/>
</dbReference>
<comment type="caution">
    <text evidence="1">The sequence shown here is derived from an EMBL/GenBank/DDBJ whole genome shotgun (WGS) entry which is preliminary data.</text>
</comment>
<evidence type="ECO:0000313" key="2">
    <source>
        <dbReference type="Proteomes" id="UP000467841"/>
    </source>
</evidence>
<proteinExistence type="predicted"/>
<dbReference type="AlphaFoldDB" id="A0A6D2JIY0"/>